<dbReference type="AlphaFoldDB" id="A0A6C0H8A8"/>
<protein>
    <submittedName>
        <fullName evidence="1">Uncharacterized protein</fullName>
    </submittedName>
</protein>
<evidence type="ECO:0000313" key="1">
    <source>
        <dbReference type="EMBL" id="QHT76729.1"/>
    </source>
</evidence>
<organism evidence="1">
    <name type="scientific">viral metagenome</name>
    <dbReference type="NCBI Taxonomy" id="1070528"/>
    <lineage>
        <taxon>unclassified sequences</taxon>
        <taxon>metagenomes</taxon>
        <taxon>organismal metagenomes</taxon>
    </lineage>
</organism>
<sequence length="37" mass="4485">MILVRISENPDVYPCNMCQHIINKYKVKKLYSFNRII</sequence>
<dbReference type="EMBL" id="MN739900">
    <property type="protein sequence ID" value="QHT76729.1"/>
    <property type="molecule type" value="Genomic_DNA"/>
</dbReference>
<reference evidence="1" key="1">
    <citation type="journal article" date="2020" name="Nature">
        <title>Giant virus diversity and host interactions through global metagenomics.</title>
        <authorList>
            <person name="Schulz F."/>
            <person name="Roux S."/>
            <person name="Paez-Espino D."/>
            <person name="Jungbluth S."/>
            <person name="Walsh D.A."/>
            <person name="Denef V.J."/>
            <person name="McMahon K.D."/>
            <person name="Konstantinidis K.T."/>
            <person name="Eloe-Fadrosh E.A."/>
            <person name="Kyrpides N.C."/>
            <person name="Woyke T."/>
        </authorList>
    </citation>
    <scope>NUCLEOTIDE SEQUENCE</scope>
    <source>
        <strain evidence="1">GVMAG-M-3300023179-82</strain>
    </source>
</reference>
<accession>A0A6C0H8A8</accession>
<name>A0A6C0H8A8_9ZZZZ</name>
<proteinExistence type="predicted"/>